<accession>A0ABW7DPL3</accession>
<comment type="caution">
    <text evidence="1">The sequence shown here is derived from an EMBL/GenBank/DDBJ whole genome shotgun (WGS) entry which is preliminary data.</text>
</comment>
<dbReference type="InterPro" id="IPR010985">
    <property type="entry name" value="Ribbon_hlx_hlx"/>
</dbReference>
<evidence type="ECO:0008006" key="3">
    <source>
        <dbReference type="Google" id="ProtNLM"/>
    </source>
</evidence>
<dbReference type="SUPFAM" id="SSF47598">
    <property type="entry name" value="Ribbon-helix-helix"/>
    <property type="match status" value="1"/>
</dbReference>
<dbReference type="EMBL" id="JBIEKR010000007">
    <property type="protein sequence ID" value="MFG6273328.1"/>
    <property type="molecule type" value="Genomic_DNA"/>
</dbReference>
<evidence type="ECO:0000313" key="1">
    <source>
        <dbReference type="EMBL" id="MFG6273328.1"/>
    </source>
</evidence>
<dbReference type="Proteomes" id="UP001605989">
    <property type="component" value="Unassembled WGS sequence"/>
</dbReference>
<evidence type="ECO:0000313" key="2">
    <source>
        <dbReference type="Proteomes" id="UP001605989"/>
    </source>
</evidence>
<reference evidence="1 2" key="1">
    <citation type="submission" date="2024-10" db="EMBL/GenBank/DDBJ databases">
        <authorList>
            <person name="Sang B.-I."/>
            <person name="Prabhaharan D."/>
        </authorList>
    </citation>
    <scope>NUCLEOTIDE SEQUENCE [LARGE SCALE GENOMIC DNA]</scope>
    <source>
        <strain evidence="1 2">MH</strain>
    </source>
</reference>
<gene>
    <name evidence="1" type="ORF">ACGTZG_09025</name>
</gene>
<sequence length="49" mass="5985">MEDMHKDVMIQVRVPKEIRDKFKSIVERKAQTQAKVIRQLIERYIQDNE</sequence>
<dbReference type="RefSeq" id="WP_162816231.1">
    <property type="nucleotide sequence ID" value="NZ_CP011940.1"/>
</dbReference>
<proteinExistence type="predicted"/>
<protein>
    <recommendedName>
        <fullName evidence="3">Ribbon-helix-helix protein CopG domain-containing protein</fullName>
    </recommendedName>
</protein>
<dbReference type="Gene3D" id="1.10.1220.10">
    <property type="entry name" value="Met repressor-like"/>
    <property type="match status" value="1"/>
</dbReference>
<name>A0ABW7DPL3_9FIRM</name>
<keyword evidence="2" id="KW-1185">Reference proteome</keyword>
<organism evidence="1 2">
    <name type="scientific">Megasphaera hexanoica</name>
    <dbReference type="NCBI Taxonomy" id="1675036"/>
    <lineage>
        <taxon>Bacteria</taxon>
        <taxon>Bacillati</taxon>
        <taxon>Bacillota</taxon>
        <taxon>Negativicutes</taxon>
        <taxon>Veillonellales</taxon>
        <taxon>Veillonellaceae</taxon>
        <taxon>Megasphaera</taxon>
    </lineage>
</organism>
<dbReference type="InterPro" id="IPR013321">
    <property type="entry name" value="Arc_rbn_hlx_hlx"/>
</dbReference>